<keyword evidence="1" id="KW-0812">Transmembrane</keyword>
<dbReference type="RefSeq" id="WP_397714114.1">
    <property type="nucleotide sequence ID" value="NZ_JBIRGN010000004.1"/>
</dbReference>
<organism evidence="2 3">
    <name type="scientific">Streptomyces longisporoflavus</name>
    <dbReference type="NCBI Taxonomy" id="28044"/>
    <lineage>
        <taxon>Bacteria</taxon>
        <taxon>Bacillati</taxon>
        <taxon>Actinomycetota</taxon>
        <taxon>Actinomycetes</taxon>
        <taxon>Kitasatosporales</taxon>
        <taxon>Streptomycetaceae</taxon>
        <taxon>Streptomyces</taxon>
    </lineage>
</organism>
<feature type="transmembrane region" description="Helical" evidence="1">
    <location>
        <begin position="48"/>
        <end position="71"/>
    </location>
</feature>
<proteinExistence type="predicted"/>
<sequence>MNQFDRKEDAVRHLLDDGTPPAVPAELYENAVRRGGRMLRRRRALRRLLWLLLLAAAVAFVVWASIAQPWVEPPSETTPPLTNW</sequence>
<comment type="caution">
    <text evidence="2">The sequence shown here is derived from an EMBL/GenBank/DDBJ whole genome shotgun (WGS) entry which is preliminary data.</text>
</comment>
<name>A0ABW7QUG2_9ACTN</name>
<evidence type="ECO:0000313" key="3">
    <source>
        <dbReference type="Proteomes" id="UP001610818"/>
    </source>
</evidence>
<keyword evidence="1" id="KW-0472">Membrane</keyword>
<reference evidence="2 3" key="1">
    <citation type="submission" date="2024-10" db="EMBL/GenBank/DDBJ databases">
        <title>The Natural Products Discovery Center: Release of the First 8490 Sequenced Strains for Exploring Actinobacteria Biosynthetic Diversity.</title>
        <authorList>
            <person name="Kalkreuter E."/>
            <person name="Kautsar S.A."/>
            <person name="Yang D."/>
            <person name="Bader C.D."/>
            <person name="Teijaro C.N."/>
            <person name="Fluegel L."/>
            <person name="Davis C.M."/>
            <person name="Simpson J.R."/>
            <person name="Lauterbach L."/>
            <person name="Steele A.D."/>
            <person name="Gui C."/>
            <person name="Meng S."/>
            <person name="Li G."/>
            <person name="Viehrig K."/>
            <person name="Ye F."/>
            <person name="Su P."/>
            <person name="Kiefer A.F."/>
            <person name="Nichols A."/>
            <person name="Cepeda A.J."/>
            <person name="Yan W."/>
            <person name="Fan B."/>
            <person name="Jiang Y."/>
            <person name="Adhikari A."/>
            <person name="Zheng C.-J."/>
            <person name="Schuster L."/>
            <person name="Cowan T.M."/>
            <person name="Smanski M.J."/>
            <person name="Chevrette M.G."/>
            <person name="De Carvalho L.P.S."/>
            <person name="Shen B."/>
        </authorList>
    </citation>
    <scope>NUCLEOTIDE SEQUENCE [LARGE SCALE GENOMIC DNA]</scope>
    <source>
        <strain evidence="2 3">NPDC017990</strain>
    </source>
</reference>
<protein>
    <submittedName>
        <fullName evidence="2">Uncharacterized protein</fullName>
    </submittedName>
</protein>
<keyword evidence="1" id="KW-1133">Transmembrane helix</keyword>
<keyword evidence="3" id="KW-1185">Reference proteome</keyword>
<dbReference type="Proteomes" id="UP001610818">
    <property type="component" value="Unassembled WGS sequence"/>
</dbReference>
<evidence type="ECO:0000256" key="1">
    <source>
        <dbReference type="SAM" id="Phobius"/>
    </source>
</evidence>
<evidence type="ECO:0000313" key="2">
    <source>
        <dbReference type="EMBL" id="MFH8547800.1"/>
    </source>
</evidence>
<gene>
    <name evidence="2" type="ORF">ACH4F9_22600</name>
</gene>
<dbReference type="EMBL" id="JBIRGQ010000004">
    <property type="protein sequence ID" value="MFH8547800.1"/>
    <property type="molecule type" value="Genomic_DNA"/>
</dbReference>
<accession>A0ABW7QUG2</accession>